<accession>A0A2N3KYN9</accession>
<feature type="transmembrane region" description="Helical" evidence="1">
    <location>
        <begin position="115"/>
        <end position="135"/>
    </location>
</feature>
<evidence type="ECO:0000313" key="3">
    <source>
        <dbReference type="Proteomes" id="UP000233597"/>
    </source>
</evidence>
<name>A0A2N3KYN9_9PROT</name>
<reference evidence="2 3" key="1">
    <citation type="submission" date="2017-09" db="EMBL/GenBank/DDBJ databases">
        <title>Biodiversity and function of Thalassospira species in the particle-attached aromatic-hydrocarbon-degrading consortia from the surface seawater of the South China Sea.</title>
        <authorList>
            <person name="Dong C."/>
            <person name="Liu R."/>
            <person name="Shao Z."/>
        </authorList>
    </citation>
    <scope>NUCLEOTIDE SEQUENCE [LARGE SCALE GENOMIC DNA]</scope>
    <source>
        <strain evidence="2 3">CSC1P2</strain>
    </source>
</reference>
<organism evidence="2 3">
    <name type="scientific">Thalassospira marina</name>
    <dbReference type="NCBI Taxonomy" id="2048283"/>
    <lineage>
        <taxon>Bacteria</taxon>
        <taxon>Pseudomonadati</taxon>
        <taxon>Pseudomonadota</taxon>
        <taxon>Alphaproteobacteria</taxon>
        <taxon>Rhodospirillales</taxon>
        <taxon>Thalassospiraceae</taxon>
        <taxon>Thalassospira</taxon>
    </lineage>
</organism>
<gene>
    <name evidence="2" type="ORF">COO20_05350</name>
</gene>
<proteinExistence type="predicted"/>
<evidence type="ECO:0008006" key="4">
    <source>
        <dbReference type="Google" id="ProtNLM"/>
    </source>
</evidence>
<dbReference type="EMBL" id="NWTK01000002">
    <property type="protein sequence ID" value="PKR55586.1"/>
    <property type="molecule type" value="Genomic_DNA"/>
</dbReference>
<keyword evidence="1" id="KW-1133">Transmembrane helix</keyword>
<feature type="transmembrane region" description="Helical" evidence="1">
    <location>
        <begin position="25"/>
        <end position="44"/>
    </location>
</feature>
<dbReference type="AlphaFoldDB" id="A0A2N3KYN9"/>
<dbReference type="OrthoDB" id="121744at2"/>
<sequence length="190" mass="20574">MQVTARLSAQITRCGDIFRSHWDTWLGGLGARMVFAAVLWPYYLNSAMTKPGMGPLGIFMPGPGAFAQIIPAVAEAHAYNPAAIAFFPWHLIVIAGTLAEFTLPILIVLGVFTRLSALGMIGFIIVQSLVDIYAHGAMSGALFDGDPTSVLDQRLLWIFPLVVLLATGGGRFAIDRLLKQFVSNLRFAKP</sequence>
<keyword evidence="1" id="KW-0472">Membrane</keyword>
<evidence type="ECO:0000256" key="1">
    <source>
        <dbReference type="SAM" id="Phobius"/>
    </source>
</evidence>
<evidence type="ECO:0000313" key="2">
    <source>
        <dbReference type="EMBL" id="PKR55586.1"/>
    </source>
</evidence>
<comment type="caution">
    <text evidence="2">The sequence shown here is derived from an EMBL/GenBank/DDBJ whole genome shotgun (WGS) entry which is preliminary data.</text>
</comment>
<feature type="transmembrane region" description="Helical" evidence="1">
    <location>
        <begin position="155"/>
        <end position="174"/>
    </location>
</feature>
<dbReference type="Proteomes" id="UP000233597">
    <property type="component" value="Unassembled WGS sequence"/>
</dbReference>
<protein>
    <recommendedName>
        <fullName evidence="4">DoxX family protein</fullName>
    </recommendedName>
</protein>
<keyword evidence="1" id="KW-0812">Transmembrane</keyword>
<feature type="transmembrane region" description="Helical" evidence="1">
    <location>
        <begin position="86"/>
        <end position="108"/>
    </location>
</feature>
<dbReference type="RefSeq" id="WP_101264634.1">
    <property type="nucleotide sequence ID" value="NZ_NWTK01000002.1"/>
</dbReference>